<dbReference type="Proteomes" id="UP000184221">
    <property type="component" value="Unassembled WGS sequence"/>
</dbReference>
<sequence length="357" mass="37652">MTGEHSTMPDGTAESVLERKAQAQRRSLGVGGLSVHRALGRSLSIAADALWALGLVAQATRDDTLPTDLALARLPEDALLLILENDAGSCGLLALDRSVVTSLIEVQTLGKVSRFPLDDRPFTATDAAMTAPLVDAALPRFGAMLEGQPERAHLQGFRFGAQVDDVQTAGLALDGDSHHMLSFDVSLAQDTRVGKVAFLFPEPEPSKATDDASSIQLGKHAEAMKRLPARMRAVLTRIHVPLSKAQSLKPGDLLEISPAALNATSLVVDGGYVVAKGKLGQINGFRAIRIGGDAPLLQQADRGDAARTTPKVSAKQPKDAVTDTAFSDAVNVEAPLVPQPMDMSLDDLALGLDDLEP</sequence>
<accession>A0A1M5WIJ3</accession>
<dbReference type="Pfam" id="PF01052">
    <property type="entry name" value="FliMN_C"/>
    <property type="match status" value="1"/>
</dbReference>
<dbReference type="InterPro" id="IPR001543">
    <property type="entry name" value="FliN-like_C"/>
</dbReference>
<keyword evidence="2" id="KW-0966">Cell projection</keyword>
<name>A0A1M5WIJ3_9RHOB</name>
<dbReference type="Gene3D" id="2.30.330.10">
    <property type="entry name" value="SpoA-like"/>
    <property type="match status" value="1"/>
</dbReference>
<feature type="domain" description="Flagellar motor switch protein FliN-like C-terminal" evidence="1">
    <location>
        <begin position="223"/>
        <end position="290"/>
    </location>
</feature>
<protein>
    <submittedName>
        <fullName evidence="2">Flagellar motor switch protein FliM</fullName>
    </submittedName>
</protein>
<gene>
    <name evidence="2" type="ORF">SAMN05443551_3485</name>
</gene>
<reference evidence="2 3" key="1">
    <citation type="submission" date="2016-11" db="EMBL/GenBank/DDBJ databases">
        <authorList>
            <person name="Jaros S."/>
            <person name="Januszkiewicz K."/>
            <person name="Wedrychowicz H."/>
        </authorList>
    </citation>
    <scope>NUCLEOTIDE SEQUENCE [LARGE SCALE GENOMIC DNA]</scope>
    <source>
        <strain evidence="2 3">DSM 29431</strain>
    </source>
</reference>
<keyword evidence="2" id="KW-0282">Flagellum</keyword>
<evidence type="ECO:0000259" key="1">
    <source>
        <dbReference type="Pfam" id="PF01052"/>
    </source>
</evidence>
<dbReference type="SUPFAM" id="SSF101801">
    <property type="entry name" value="Surface presentation of antigens (SPOA)"/>
    <property type="match status" value="1"/>
</dbReference>
<dbReference type="EMBL" id="FQXC01000004">
    <property type="protein sequence ID" value="SHH87208.1"/>
    <property type="molecule type" value="Genomic_DNA"/>
</dbReference>
<proteinExistence type="predicted"/>
<evidence type="ECO:0000313" key="3">
    <source>
        <dbReference type="Proteomes" id="UP000184221"/>
    </source>
</evidence>
<dbReference type="InterPro" id="IPR036429">
    <property type="entry name" value="SpoA-like_sf"/>
</dbReference>
<evidence type="ECO:0000313" key="2">
    <source>
        <dbReference type="EMBL" id="SHH87208.1"/>
    </source>
</evidence>
<dbReference type="STRING" id="996342.SAMN05443551_3485"/>
<organism evidence="2 3">
    <name type="scientific">Marivita hallyeonensis</name>
    <dbReference type="NCBI Taxonomy" id="996342"/>
    <lineage>
        <taxon>Bacteria</taxon>
        <taxon>Pseudomonadati</taxon>
        <taxon>Pseudomonadota</taxon>
        <taxon>Alphaproteobacteria</taxon>
        <taxon>Rhodobacterales</taxon>
        <taxon>Roseobacteraceae</taxon>
        <taxon>Marivita</taxon>
    </lineage>
</organism>
<keyword evidence="2" id="KW-0969">Cilium</keyword>
<dbReference type="AlphaFoldDB" id="A0A1M5WIJ3"/>
<keyword evidence="3" id="KW-1185">Reference proteome</keyword>